<reference evidence="1" key="1">
    <citation type="submission" date="2019-12" db="EMBL/GenBank/DDBJ databases">
        <title>Compelete sequence of pSE5369-VIM.</title>
        <authorList>
            <person name="Zhou D."/>
        </authorList>
    </citation>
    <scope>NUCLEOTIDE SEQUENCE</scope>
    <source>
        <strain evidence="1">SE5369</strain>
        <plasmid evidence="1">pSE5369-VIM</plasmid>
    </source>
</reference>
<name>A0A7S5YE97_PSEAI</name>
<accession>A0A7S5YE97</accession>
<sequence length="55" mass="5942">MSTSESEASRAFTAAGAHIEMTTPLSNGRIHRFPKPCKCPRPECAAGLRVNRIDA</sequence>
<proteinExistence type="predicted"/>
<keyword evidence="1" id="KW-0614">Plasmid</keyword>
<dbReference type="EMBL" id="MN894888">
    <property type="protein sequence ID" value="QLG05205.1"/>
    <property type="molecule type" value="Genomic_DNA"/>
</dbReference>
<organism evidence="1">
    <name type="scientific">Pseudomonas aeruginosa</name>
    <dbReference type="NCBI Taxonomy" id="287"/>
    <lineage>
        <taxon>Bacteria</taxon>
        <taxon>Pseudomonadati</taxon>
        <taxon>Pseudomonadota</taxon>
        <taxon>Gammaproteobacteria</taxon>
        <taxon>Pseudomonadales</taxon>
        <taxon>Pseudomonadaceae</taxon>
        <taxon>Pseudomonas</taxon>
    </lineage>
</organism>
<geneLocation type="plasmid" evidence="1">
    <name>pSE5369-VIM</name>
</geneLocation>
<protein>
    <submittedName>
        <fullName evidence="1">Uncharacterized protein</fullName>
    </submittedName>
</protein>
<dbReference type="AlphaFoldDB" id="A0A7S5YE97"/>
<evidence type="ECO:0000313" key="1">
    <source>
        <dbReference type="EMBL" id="QLG05205.1"/>
    </source>
</evidence>